<gene>
    <name evidence="1" type="ORF">FE840_017230</name>
</gene>
<dbReference type="Proteomes" id="UP000308530">
    <property type="component" value="Chromosome"/>
</dbReference>
<dbReference type="PANTHER" id="PTHR37310">
    <property type="entry name" value="CYTOPLASMIC PROTEIN-RELATED"/>
    <property type="match status" value="1"/>
</dbReference>
<accession>A0ABX6QR81</accession>
<organism evidence="1 2">
    <name type="scientific">Peteryoungia desertarenae</name>
    <dbReference type="NCBI Taxonomy" id="1813451"/>
    <lineage>
        <taxon>Bacteria</taxon>
        <taxon>Pseudomonadati</taxon>
        <taxon>Pseudomonadota</taxon>
        <taxon>Alphaproteobacteria</taxon>
        <taxon>Hyphomicrobiales</taxon>
        <taxon>Rhizobiaceae</taxon>
        <taxon>Peteryoungia</taxon>
    </lineage>
</organism>
<protein>
    <submittedName>
        <fullName evidence="1">Four-helix bundle copper-binding protein</fullName>
    </submittedName>
</protein>
<proteinExistence type="predicted"/>
<evidence type="ECO:0000313" key="2">
    <source>
        <dbReference type="Proteomes" id="UP000308530"/>
    </source>
</evidence>
<dbReference type="EMBL" id="CP058350">
    <property type="protein sequence ID" value="QLF71156.1"/>
    <property type="molecule type" value="Genomic_DNA"/>
</dbReference>
<dbReference type="PANTHER" id="PTHR37310:SF1">
    <property type="entry name" value="CYTOPLASMIC PROTEIN"/>
    <property type="match status" value="1"/>
</dbReference>
<name>A0ABX6QR81_9HYPH</name>
<dbReference type="Pfam" id="PF03860">
    <property type="entry name" value="Csp"/>
    <property type="match status" value="1"/>
</dbReference>
<dbReference type="InterPro" id="IPR005560">
    <property type="entry name" value="Csp_YhjQ"/>
</dbReference>
<dbReference type="RefSeq" id="WP_138287851.1">
    <property type="nucleotide sequence ID" value="NZ_CP058350.1"/>
</dbReference>
<sequence length="133" mass="14533">MSVREMLNTHPMTDGQVSDALVACIEQCFRCGSVCASCADACLGEEMVASLRRCIQLNLDCAVICLATGQVAIRRTSENREVLMKMIDACARACAACGEECARHAESHEHCRVCADECHRCEDACREALTLMQ</sequence>
<evidence type="ECO:0000313" key="1">
    <source>
        <dbReference type="EMBL" id="QLF71156.1"/>
    </source>
</evidence>
<reference evidence="1 2" key="1">
    <citation type="submission" date="2020-06" db="EMBL/GenBank/DDBJ databases">
        <title>Genome sequence of Rhizobium sp strain ADMK78.</title>
        <authorList>
            <person name="Rahi P."/>
        </authorList>
    </citation>
    <scope>NUCLEOTIDE SEQUENCE [LARGE SCALE GENOMIC DNA]</scope>
    <source>
        <strain evidence="1 2">ADMK78</strain>
    </source>
</reference>
<dbReference type="CDD" id="cd08026">
    <property type="entry name" value="DUF326"/>
    <property type="match status" value="1"/>
</dbReference>
<dbReference type="Gene3D" id="1.20.1270.360">
    <property type="match status" value="1"/>
</dbReference>
<dbReference type="InterPro" id="IPR044543">
    <property type="entry name" value="YHJQ-like"/>
</dbReference>
<keyword evidence="2" id="KW-1185">Reference proteome</keyword>